<evidence type="ECO:0000313" key="2">
    <source>
        <dbReference type="EMBL" id="CAD7272501.1"/>
    </source>
</evidence>
<evidence type="ECO:0000313" key="3">
    <source>
        <dbReference type="Proteomes" id="UP000678499"/>
    </source>
</evidence>
<feature type="region of interest" description="Disordered" evidence="1">
    <location>
        <begin position="360"/>
        <end position="387"/>
    </location>
</feature>
<sequence>MNKTEYIFWKKSVTKLLYGTPPQTHCLAAEASFDVFSSVESTTTTVAGKDVPPASEELDNPAARKLAEYFSKTTLRRPKLPPPPPPPPRKAKANRVTVTLAEDAEQPGVNSSPVMVVVPAGDDAATVHTHESASSTDTNPVVDYRQLSSCPSDESQSKNVQAPTGGTASNPMSSSYGTSELGKGLPSSIMERYKGAAIRITTCGTIESPAEVVECDYTVSDSSHVGEGQEPGPTCITISATRRSCLSNILVIKNDVELPLAGRGACSILDEDLQKDLEEVEALYEEISEPIYEEVLAEDGSKSTAVEYELCLKRCLLGEDQHVKSLFDGASRDEILMYLEGVRDRAGLVSIDEDPGPLLDVTIGRRNSQNRTSNISTASDSSDDSSTRFALSDFLKNKDRRGSVEVERNDSGVGSETSKPSLTRRYQISSLAPPRPLRTAKSCEGTPPQEEEETLCSSENHTCEDCDLPISNRVVQRILLTSCLECHTALLDPPQETLRCHKRILGKQCSHSAVCVNSPFSFRAWHLLDGGDSRSFGCSPLRIPHVHRVVGTTMPIL</sequence>
<keyword evidence="3" id="KW-1185">Reference proteome</keyword>
<feature type="compositionally biased region" description="Polar residues" evidence="1">
    <location>
        <begin position="146"/>
        <end position="178"/>
    </location>
</feature>
<accession>A0A7R9BDI6</accession>
<gene>
    <name evidence="2" type="ORF">NMOB1V02_LOCUS430</name>
</gene>
<reference evidence="2" key="1">
    <citation type="submission" date="2020-11" db="EMBL/GenBank/DDBJ databases">
        <authorList>
            <person name="Tran Van P."/>
        </authorList>
    </citation>
    <scope>NUCLEOTIDE SEQUENCE</scope>
</reference>
<name>A0A7R9BDI6_9CRUS</name>
<dbReference type="Proteomes" id="UP000678499">
    <property type="component" value="Unassembled WGS sequence"/>
</dbReference>
<dbReference type="EMBL" id="OA882074">
    <property type="protein sequence ID" value="CAD7272501.1"/>
    <property type="molecule type" value="Genomic_DNA"/>
</dbReference>
<organism evidence="2">
    <name type="scientific">Notodromas monacha</name>
    <dbReference type="NCBI Taxonomy" id="399045"/>
    <lineage>
        <taxon>Eukaryota</taxon>
        <taxon>Metazoa</taxon>
        <taxon>Ecdysozoa</taxon>
        <taxon>Arthropoda</taxon>
        <taxon>Crustacea</taxon>
        <taxon>Oligostraca</taxon>
        <taxon>Ostracoda</taxon>
        <taxon>Podocopa</taxon>
        <taxon>Podocopida</taxon>
        <taxon>Cypridocopina</taxon>
        <taxon>Cypridoidea</taxon>
        <taxon>Cyprididae</taxon>
        <taxon>Notodromas</taxon>
    </lineage>
</organism>
<feature type="region of interest" description="Disordered" evidence="1">
    <location>
        <begin position="127"/>
        <end position="184"/>
    </location>
</feature>
<dbReference type="AlphaFoldDB" id="A0A7R9BDI6"/>
<feature type="compositionally biased region" description="Polar residues" evidence="1">
    <location>
        <begin position="412"/>
        <end position="430"/>
    </location>
</feature>
<feature type="region of interest" description="Disordered" evidence="1">
    <location>
        <begin position="400"/>
        <end position="451"/>
    </location>
</feature>
<protein>
    <submittedName>
        <fullName evidence="2">Uncharacterized protein</fullName>
    </submittedName>
</protein>
<proteinExistence type="predicted"/>
<dbReference type="EMBL" id="CAJPEX010000037">
    <property type="protein sequence ID" value="CAG0912653.1"/>
    <property type="molecule type" value="Genomic_DNA"/>
</dbReference>
<feature type="region of interest" description="Disordered" evidence="1">
    <location>
        <begin position="72"/>
        <end position="94"/>
    </location>
</feature>
<feature type="compositionally biased region" description="Basic and acidic residues" evidence="1">
    <location>
        <begin position="400"/>
        <end position="410"/>
    </location>
</feature>
<evidence type="ECO:0000256" key="1">
    <source>
        <dbReference type="SAM" id="MobiDB-lite"/>
    </source>
</evidence>